<dbReference type="RefSeq" id="WP_132113387.1">
    <property type="nucleotide sequence ID" value="NZ_SLWS01000002.1"/>
</dbReference>
<keyword evidence="5 6" id="KW-0472">Membrane</keyword>
<proteinExistence type="predicted"/>
<accession>A0A4R2JXN7</accession>
<evidence type="ECO:0000256" key="5">
    <source>
        <dbReference type="ARBA" id="ARBA00023136"/>
    </source>
</evidence>
<organism evidence="8 9">
    <name type="scientific">Actinocrispum wychmicini</name>
    <dbReference type="NCBI Taxonomy" id="1213861"/>
    <lineage>
        <taxon>Bacteria</taxon>
        <taxon>Bacillati</taxon>
        <taxon>Actinomycetota</taxon>
        <taxon>Actinomycetes</taxon>
        <taxon>Pseudonocardiales</taxon>
        <taxon>Pseudonocardiaceae</taxon>
        <taxon>Actinocrispum</taxon>
    </lineage>
</organism>
<evidence type="ECO:0000256" key="2">
    <source>
        <dbReference type="ARBA" id="ARBA00022475"/>
    </source>
</evidence>
<dbReference type="Pfam" id="PF13396">
    <property type="entry name" value="PLDc_N"/>
    <property type="match status" value="1"/>
</dbReference>
<dbReference type="GO" id="GO:0005886">
    <property type="term" value="C:plasma membrane"/>
    <property type="evidence" value="ECO:0007669"/>
    <property type="project" value="UniProtKB-SubCell"/>
</dbReference>
<evidence type="ECO:0000313" key="9">
    <source>
        <dbReference type="Proteomes" id="UP000295680"/>
    </source>
</evidence>
<keyword evidence="3 6" id="KW-0812">Transmembrane</keyword>
<evidence type="ECO:0000259" key="7">
    <source>
        <dbReference type="Pfam" id="PF13396"/>
    </source>
</evidence>
<dbReference type="OrthoDB" id="5125307at2"/>
<dbReference type="EMBL" id="SLWS01000002">
    <property type="protein sequence ID" value="TCO61959.1"/>
    <property type="molecule type" value="Genomic_DNA"/>
</dbReference>
<comment type="subcellular location">
    <subcellularLocation>
        <location evidence="1">Cell membrane</location>
        <topology evidence="1">Multi-pass membrane protein</topology>
    </subcellularLocation>
</comment>
<keyword evidence="2" id="KW-1003">Cell membrane</keyword>
<evidence type="ECO:0000256" key="1">
    <source>
        <dbReference type="ARBA" id="ARBA00004651"/>
    </source>
</evidence>
<feature type="domain" description="Cardiolipin synthase N-terminal" evidence="7">
    <location>
        <begin position="27"/>
        <end position="69"/>
    </location>
</feature>
<name>A0A4R2JXN7_9PSEU</name>
<gene>
    <name evidence="8" type="ORF">EV192_10296</name>
</gene>
<protein>
    <submittedName>
        <fullName evidence="8">Phospholipase D-like protein</fullName>
    </submittedName>
</protein>
<sequence length="82" mass="9295">MDKKRWRDLEPRQRRAIVIGGAVQATLALGAWYDLSHRPRELVNGPKAMWALVIAINFIGPIVYFRFGRHLQEPAEPGAGDE</sequence>
<evidence type="ECO:0000313" key="8">
    <source>
        <dbReference type="EMBL" id="TCO61959.1"/>
    </source>
</evidence>
<feature type="transmembrane region" description="Helical" evidence="6">
    <location>
        <begin position="48"/>
        <end position="67"/>
    </location>
</feature>
<reference evidence="8 9" key="1">
    <citation type="submission" date="2019-03" db="EMBL/GenBank/DDBJ databases">
        <title>Genomic Encyclopedia of Type Strains, Phase IV (KMG-IV): sequencing the most valuable type-strain genomes for metagenomic binning, comparative biology and taxonomic classification.</title>
        <authorList>
            <person name="Goeker M."/>
        </authorList>
    </citation>
    <scope>NUCLEOTIDE SEQUENCE [LARGE SCALE GENOMIC DNA]</scope>
    <source>
        <strain evidence="8 9">DSM 45934</strain>
    </source>
</reference>
<evidence type="ECO:0000256" key="3">
    <source>
        <dbReference type="ARBA" id="ARBA00022692"/>
    </source>
</evidence>
<feature type="transmembrane region" description="Helical" evidence="6">
    <location>
        <begin position="16"/>
        <end position="33"/>
    </location>
</feature>
<evidence type="ECO:0000256" key="6">
    <source>
        <dbReference type="SAM" id="Phobius"/>
    </source>
</evidence>
<evidence type="ECO:0000256" key="4">
    <source>
        <dbReference type="ARBA" id="ARBA00022989"/>
    </source>
</evidence>
<keyword evidence="9" id="KW-1185">Reference proteome</keyword>
<dbReference type="InterPro" id="IPR027379">
    <property type="entry name" value="CLS_N"/>
</dbReference>
<comment type="caution">
    <text evidence="8">The sequence shown here is derived from an EMBL/GenBank/DDBJ whole genome shotgun (WGS) entry which is preliminary data.</text>
</comment>
<dbReference type="AlphaFoldDB" id="A0A4R2JXN7"/>
<keyword evidence="4 6" id="KW-1133">Transmembrane helix</keyword>
<dbReference type="Proteomes" id="UP000295680">
    <property type="component" value="Unassembled WGS sequence"/>
</dbReference>